<protein>
    <submittedName>
        <fullName evidence="1">Uncharacterized protein</fullName>
    </submittedName>
</protein>
<gene>
    <name evidence="1" type="ORF">ARMSODRAFT_1024491</name>
</gene>
<dbReference type="Proteomes" id="UP000218334">
    <property type="component" value="Unassembled WGS sequence"/>
</dbReference>
<reference evidence="2" key="1">
    <citation type="journal article" date="2017" name="Nat. Ecol. Evol.">
        <title>Genome expansion and lineage-specific genetic innovations in the forest pathogenic fungi Armillaria.</title>
        <authorList>
            <person name="Sipos G."/>
            <person name="Prasanna A.N."/>
            <person name="Walter M.C."/>
            <person name="O'Connor E."/>
            <person name="Balint B."/>
            <person name="Krizsan K."/>
            <person name="Kiss B."/>
            <person name="Hess J."/>
            <person name="Varga T."/>
            <person name="Slot J."/>
            <person name="Riley R."/>
            <person name="Boka B."/>
            <person name="Rigling D."/>
            <person name="Barry K."/>
            <person name="Lee J."/>
            <person name="Mihaltcheva S."/>
            <person name="LaButti K."/>
            <person name="Lipzen A."/>
            <person name="Waldron R."/>
            <person name="Moloney N.M."/>
            <person name="Sperisen C."/>
            <person name="Kredics L."/>
            <person name="Vagvoelgyi C."/>
            <person name="Patrignani A."/>
            <person name="Fitzpatrick D."/>
            <person name="Nagy I."/>
            <person name="Doyle S."/>
            <person name="Anderson J.B."/>
            <person name="Grigoriev I.V."/>
            <person name="Gueldener U."/>
            <person name="Muensterkoetter M."/>
            <person name="Nagy L.G."/>
        </authorList>
    </citation>
    <scope>NUCLEOTIDE SEQUENCE [LARGE SCALE GENOMIC DNA]</scope>
    <source>
        <strain evidence="2">28-4</strain>
    </source>
</reference>
<evidence type="ECO:0000313" key="1">
    <source>
        <dbReference type="EMBL" id="PBK62952.1"/>
    </source>
</evidence>
<keyword evidence="2" id="KW-1185">Reference proteome</keyword>
<accession>A0A2H3B7F5</accession>
<sequence>MTCWTRSLEIFSTISVFCDENHVFEHSTQHYCAIEPTSVGRIPLDTLQQYINICAAMPMPAGDGSGCEYCGLNTYKRYTYHVAPPIFTVFVAHTTTTPDEGIQIVVDGHAVHYKIVGVVYYGHSHFTSRFVDEQRRIWYNDGIQLGRRSLLEGYIDGVDMTRDSAGKKPDILMYRRADL</sequence>
<evidence type="ECO:0000313" key="2">
    <source>
        <dbReference type="Proteomes" id="UP000218334"/>
    </source>
</evidence>
<organism evidence="1 2">
    <name type="scientific">Armillaria solidipes</name>
    <dbReference type="NCBI Taxonomy" id="1076256"/>
    <lineage>
        <taxon>Eukaryota</taxon>
        <taxon>Fungi</taxon>
        <taxon>Dikarya</taxon>
        <taxon>Basidiomycota</taxon>
        <taxon>Agaricomycotina</taxon>
        <taxon>Agaricomycetes</taxon>
        <taxon>Agaricomycetidae</taxon>
        <taxon>Agaricales</taxon>
        <taxon>Marasmiineae</taxon>
        <taxon>Physalacriaceae</taxon>
        <taxon>Armillaria</taxon>
    </lineage>
</organism>
<proteinExistence type="predicted"/>
<dbReference type="EMBL" id="KZ293462">
    <property type="protein sequence ID" value="PBK62952.1"/>
    <property type="molecule type" value="Genomic_DNA"/>
</dbReference>
<dbReference type="AlphaFoldDB" id="A0A2H3B7F5"/>
<name>A0A2H3B7F5_9AGAR</name>